<comment type="caution">
    <text evidence="2">The sequence shown here is derived from an EMBL/GenBank/DDBJ whole genome shotgun (WGS) entry which is preliminary data.</text>
</comment>
<reference evidence="2 3" key="1">
    <citation type="journal article" date="2021" name="Elife">
        <title>Chloroplast acquisition without the gene transfer in kleptoplastic sea slugs, Plakobranchus ocellatus.</title>
        <authorList>
            <person name="Maeda T."/>
            <person name="Takahashi S."/>
            <person name="Yoshida T."/>
            <person name="Shimamura S."/>
            <person name="Takaki Y."/>
            <person name="Nagai Y."/>
            <person name="Toyoda A."/>
            <person name="Suzuki Y."/>
            <person name="Arimoto A."/>
            <person name="Ishii H."/>
            <person name="Satoh N."/>
            <person name="Nishiyama T."/>
            <person name="Hasebe M."/>
            <person name="Maruyama T."/>
            <person name="Minagawa J."/>
            <person name="Obokata J."/>
            <person name="Shigenobu S."/>
        </authorList>
    </citation>
    <scope>NUCLEOTIDE SEQUENCE [LARGE SCALE GENOMIC DNA]</scope>
</reference>
<sequence length="103" mass="11636">MPAQDNSKSKQVWTRMSKNFFSLHEKSGICIAFCCCRIQQRADGTGHGKTLPRFLRGRAWSKTRAGKAKEEALQEYRRGAAEGQEEKENDRCCQGKGKKGKRG</sequence>
<evidence type="ECO:0000313" key="2">
    <source>
        <dbReference type="EMBL" id="GFS14266.1"/>
    </source>
</evidence>
<proteinExistence type="predicted"/>
<dbReference type="Proteomes" id="UP000762676">
    <property type="component" value="Unassembled WGS sequence"/>
</dbReference>
<name>A0AAV4IVU5_9GAST</name>
<accession>A0AAV4IVU5</accession>
<dbReference type="EMBL" id="BMAT01006513">
    <property type="protein sequence ID" value="GFS14266.1"/>
    <property type="molecule type" value="Genomic_DNA"/>
</dbReference>
<protein>
    <submittedName>
        <fullName evidence="2">Uncharacterized protein</fullName>
    </submittedName>
</protein>
<gene>
    <name evidence="2" type="ORF">ElyMa_003158800</name>
</gene>
<keyword evidence="3" id="KW-1185">Reference proteome</keyword>
<evidence type="ECO:0000313" key="3">
    <source>
        <dbReference type="Proteomes" id="UP000762676"/>
    </source>
</evidence>
<organism evidence="2 3">
    <name type="scientific">Elysia marginata</name>
    <dbReference type="NCBI Taxonomy" id="1093978"/>
    <lineage>
        <taxon>Eukaryota</taxon>
        <taxon>Metazoa</taxon>
        <taxon>Spiralia</taxon>
        <taxon>Lophotrochozoa</taxon>
        <taxon>Mollusca</taxon>
        <taxon>Gastropoda</taxon>
        <taxon>Heterobranchia</taxon>
        <taxon>Euthyneura</taxon>
        <taxon>Panpulmonata</taxon>
        <taxon>Sacoglossa</taxon>
        <taxon>Placobranchoidea</taxon>
        <taxon>Plakobranchidae</taxon>
        <taxon>Elysia</taxon>
    </lineage>
</organism>
<feature type="region of interest" description="Disordered" evidence="1">
    <location>
        <begin position="66"/>
        <end position="103"/>
    </location>
</feature>
<evidence type="ECO:0000256" key="1">
    <source>
        <dbReference type="SAM" id="MobiDB-lite"/>
    </source>
</evidence>
<dbReference type="AlphaFoldDB" id="A0AAV4IVU5"/>
<feature type="compositionally biased region" description="Basic and acidic residues" evidence="1">
    <location>
        <begin position="67"/>
        <end position="93"/>
    </location>
</feature>